<dbReference type="Proteomes" id="UP000289708">
    <property type="component" value="Unassembled WGS sequence"/>
</dbReference>
<feature type="region of interest" description="Disordered" evidence="1">
    <location>
        <begin position="1"/>
        <end position="61"/>
    </location>
</feature>
<dbReference type="InterPro" id="IPR021425">
    <property type="entry name" value="DUF3072"/>
</dbReference>
<keyword evidence="3" id="KW-1185">Reference proteome</keyword>
<dbReference type="Pfam" id="PF11272">
    <property type="entry name" value="DUF3072"/>
    <property type="match status" value="1"/>
</dbReference>
<evidence type="ECO:0000256" key="1">
    <source>
        <dbReference type="SAM" id="MobiDB-lite"/>
    </source>
</evidence>
<dbReference type="AlphaFoldDB" id="A0A4Q0MKM9"/>
<proteinExistence type="predicted"/>
<sequence>MSDDNTPSSRVDARRETDPDAPTPGKPAQDVHPNPKTAPDPESNADKDPADWVSGDEPMTGAQASYLKTLSEETGADAYRDDLSKAEASTLIDELKNARNEKR</sequence>
<dbReference type="RefSeq" id="WP_128777406.1">
    <property type="nucleotide sequence ID" value="NZ_RYFI01000008.1"/>
</dbReference>
<dbReference type="OrthoDB" id="9811751at2"/>
<evidence type="ECO:0000313" key="3">
    <source>
        <dbReference type="Proteomes" id="UP000289708"/>
    </source>
</evidence>
<accession>A0A4Q0MKM9</accession>
<reference evidence="2 3" key="1">
    <citation type="submission" date="2018-12" db="EMBL/GenBank/DDBJ databases">
        <title>bacterium Hansschlegelia zhihuaiae S113.</title>
        <authorList>
            <person name="He J."/>
        </authorList>
    </citation>
    <scope>NUCLEOTIDE SEQUENCE [LARGE SCALE GENOMIC DNA]</scope>
    <source>
        <strain evidence="2 3">S 113</strain>
    </source>
</reference>
<organism evidence="2 3">
    <name type="scientific">Hansschlegelia zhihuaiae</name>
    <dbReference type="NCBI Taxonomy" id="405005"/>
    <lineage>
        <taxon>Bacteria</taxon>
        <taxon>Pseudomonadati</taxon>
        <taxon>Pseudomonadota</taxon>
        <taxon>Alphaproteobacteria</taxon>
        <taxon>Hyphomicrobiales</taxon>
        <taxon>Methylopilaceae</taxon>
        <taxon>Hansschlegelia</taxon>
    </lineage>
</organism>
<name>A0A4Q0MKM9_9HYPH</name>
<gene>
    <name evidence="2" type="ORF">EK403_10335</name>
</gene>
<dbReference type="EMBL" id="RYFI01000008">
    <property type="protein sequence ID" value="RXF73576.1"/>
    <property type="molecule type" value="Genomic_DNA"/>
</dbReference>
<evidence type="ECO:0000313" key="2">
    <source>
        <dbReference type="EMBL" id="RXF73576.1"/>
    </source>
</evidence>
<protein>
    <submittedName>
        <fullName evidence="2">DUF3072 domain-containing protein</fullName>
    </submittedName>
</protein>
<comment type="caution">
    <text evidence="2">The sequence shown here is derived from an EMBL/GenBank/DDBJ whole genome shotgun (WGS) entry which is preliminary data.</text>
</comment>